<dbReference type="HOGENOM" id="CLU_1658347_0_0_11"/>
<feature type="compositionally biased region" description="Basic and acidic residues" evidence="1">
    <location>
        <begin position="8"/>
        <end position="17"/>
    </location>
</feature>
<accession>C8WJR0</accession>
<evidence type="ECO:0000313" key="4">
    <source>
        <dbReference type="Proteomes" id="UP000001377"/>
    </source>
</evidence>
<sequence>MTASGVKDMVEAADSRAEPQSVGENGAPMTIWQVWLRRLCLFVIVWAIAEVLLGAALWGAYLFARMVLDVEPSVLAEPVVGAMAMAGACLNLAIGFLGLRGARNPRKITLFFWITFVDAMLTAWALASSVSAGTCDLTSLVSGLFVIALAVCAWQVRGQTGYFDAHP</sequence>
<proteinExistence type="predicted"/>
<feature type="transmembrane region" description="Helical" evidence="2">
    <location>
        <begin position="39"/>
        <end position="64"/>
    </location>
</feature>
<name>C8WJR0_EGGLE</name>
<dbReference type="EMBL" id="CP001726">
    <property type="protein sequence ID" value="ACV56189.1"/>
    <property type="molecule type" value="Genomic_DNA"/>
</dbReference>
<dbReference type="PaxDb" id="479437-Elen_2228"/>
<feature type="transmembrane region" description="Helical" evidence="2">
    <location>
        <begin position="79"/>
        <end position="99"/>
    </location>
</feature>
<dbReference type="AlphaFoldDB" id="C8WJR0"/>
<feature type="transmembrane region" description="Helical" evidence="2">
    <location>
        <begin position="137"/>
        <end position="156"/>
    </location>
</feature>
<feature type="transmembrane region" description="Helical" evidence="2">
    <location>
        <begin position="111"/>
        <end position="131"/>
    </location>
</feature>
<organism evidence="3 4">
    <name type="scientific">Eggerthella lenta (strain ATCC 25559 / DSM 2243 / CCUG 17323 / JCM 9979 / KCTC 3265 / NCTC 11813 / VPI 0255 / 1899 B)</name>
    <name type="common">Eubacterium lentum</name>
    <dbReference type="NCBI Taxonomy" id="479437"/>
    <lineage>
        <taxon>Bacteria</taxon>
        <taxon>Bacillati</taxon>
        <taxon>Actinomycetota</taxon>
        <taxon>Coriobacteriia</taxon>
        <taxon>Eggerthellales</taxon>
        <taxon>Eggerthellaceae</taxon>
        <taxon>Eggerthella</taxon>
    </lineage>
</organism>
<feature type="region of interest" description="Disordered" evidence="1">
    <location>
        <begin position="1"/>
        <end position="22"/>
    </location>
</feature>
<evidence type="ECO:0000256" key="1">
    <source>
        <dbReference type="SAM" id="MobiDB-lite"/>
    </source>
</evidence>
<evidence type="ECO:0000313" key="3">
    <source>
        <dbReference type="EMBL" id="ACV56189.1"/>
    </source>
</evidence>
<reference evidence="3 4" key="1">
    <citation type="journal article" date="2009" name="Stand. Genomic Sci.">
        <title>Complete genome sequence of Eggerthella lenta type strain (IPP VPI 0255).</title>
        <authorList>
            <person name="Saunders E."/>
            <person name="Pukall R."/>
            <person name="Abt B."/>
            <person name="Lapidus A."/>
            <person name="Glavina Del Rio T."/>
            <person name="Copeland A."/>
            <person name="Tice H."/>
            <person name="Cheng J.F."/>
            <person name="Lucas S."/>
            <person name="Chen F."/>
            <person name="Nolan M."/>
            <person name="Bruce D."/>
            <person name="Goodwin L."/>
            <person name="Pitluck S."/>
            <person name="Ivanova N."/>
            <person name="Mavromatis K."/>
            <person name="Ovchinnikova G."/>
            <person name="Pati A."/>
            <person name="Chen A."/>
            <person name="Palaniappan K."/>
            <person name="Land M."/>
            <person name="Hauser L."/>
            <person name="Chang Y.J."/>
            <person name="Jeffries C.D."/>
            <person name="Chain P."/>
            <person name="Meincke L."/>
            <person name="Sims D."/>
            <person name="Brettin T."/>
            <person name="Detter J.C."/>
            <person name="Goker M."/>
            <person name="Bristow J."/>
            <person name="Eisen J.A."/>
            <person name="Markowitz V."/>
            <person name="Hugenholtz P."/>
            <person name="Kyrpides N.C."/>
            <person name="Klenk H.P."/>
            <person name="Han C."/>
        </authorList>
    </citation>
    <scope>NUCLEOTIDE SEQUENCE [LARGE SCALE GENOMIC DNA]</scope>
    <source>
        <strain evidence="4">ATCC 25559 / DSM 2243 / CCUG 17323 / JCM 9979 / KCTC 3265 / NCTC 11813 / VPI 0255 / 1899 B</strain>
    </source>
</reference>
<keyword evidence="2" id="KW-1133">Transmembrane helix</keyword>
<dbReference type="KEGG" id="ele:Elen_2228"/>
<dbReference type="Proteomes" id="UP000001377">
    <property type="component" value="Chromosome"/>
</dbReference>
<keyword evidence="2" id="KW-0812">Transmembrane</keyword>
<protein>
    <submittedName>
        <fullName evidence="3">Uncharacterized protein</fullName>
    </submittedName>
</protein>
<gene>
    <name evidence="3" type="ordered locus">Elen_2228</name>
</gene>
<keyword evidence="4" id="KW-1185">Reference proteome</keyword>
<keyword evidence="2" id="KW-0472">Membrane</keyword>
<evidence type="ECO:0000256" key="2">
    <source>
        <dbReference type="SAM" id="Phobius"/>
    </source>
</evidence>